<keyword evidence="2" id="KW-1185">Reference proteome</keyword>
<protein>
    <submittedName>
        <fullName evidence="1">Uncharacterized protein</fullName>
    </submittedName>
</protein>
<dbReference type="HOGENOM" id="CLU_2085660_0_0_1"/>
<dbReference type="EMBL" id="KN832981">
    <property type="protein sequence ID" value="KIM86819.1"/>
    <property type="molecule type" value="Genomic_DNA"/>
</dbReference>
<reference evidence="2" key="2">
    <citation type="submission" date="2015-01" db="EMBL/GenBank/DDBJ databases">
        <title>Evolutionary Origins and Diversification of the Mycorrhizal Mutualists.</title>
        <authorList>
            <consortium name="DOE Joint Genome Institute"/>
            <consortium name="Mycorrhizal Genomics Consortium"/>
            <person name="Kohler A."/>
            <person name="Kuo A."/>
            <person name="Nagy L.G."/>
            <person name="Floudas D."/>
            <person name="Copeland A."/>
            <person name="Barry K.W."/>
            <person name="Cichocki N."/>
            <person name="Veneault-Fourrey C."/>
            <person name="LaButti K."/>
            <person name="Lindquist E.A."/>
            <person name="Lipzen A."/>
            <person name="Lundell T."/>
            <person name="Morin E."/>
            <person name="Murat C."/>
            <person name="Riley R."/>
            <person name="Ohm R."/>
            <person name="Sun H."/>
            <person name="Tunlid A."/>
            <person name="Henrissat B."/>
            <person name="Grigoriev I.V."/>
            <person name="Hibbett D.S."/>
            <person name="Martin F."/>
        </authorList>
    </citation>
    <scope>NUCLEOTIDE SEQUENCE [LARGE SCALE GENOMIC DNA]</scope>
    <source>
        <strain evidence="2">F 1598</strain>
    </source>
</reference>
<reference evidence="1 2" key="1">
    <citation type="submission" date="2014-04" db="EMBL/GenBank/DDBJ databases">
        <authorList>
            <consortium name="DOE Joint Genome Institute"/>
            <person name="Kuo A."/>
            <person name="Tarkka M."/>
            <person name="Buscot F."/>
            <person name="Kohler A."/>
            <person name="Nagy L.G."/>
            <person name="Floudas D."/>
            <person name="Copeland A."/>
            <person name="Barry K.W."/>
            <person name="Cichocki N."/>
            <person name="Veneault-Fourrey C."/>
            <person name="LaButti K."/>
            <person name="Lindquist E.A."/>
            <person name="Lipzen A."/>
            <person name="Lundell T."/>
            <person name="Morin E."/>
            <person name="Murat C."/>
            <person name="Sun H."/>
            <person name="Tunlid A."/>
            <person name="Henrissat B."/>
            <person name="Grigoriev I.V."/>
            <person name="Hibbett D.S."/>
            <person name="Martin F."/>
            <person name="Nordberg H.P."/>
            <person name="Cantor M.N."/>
            <person name="Hua S.X."/>
        </authorList>
    </citation>
    <scope>NUCLEOTIDE SEQUENCE [LARGE SCALE GENOMIC DNA]</scope>
    <source>
        <strain evidence="1 2">F 1598</strain>
    </source>
</reference>
<evidence type="ECO:0000313" key="1">
    <source>
        <dbReference type="EMBL" id="KIM86819.1"/>
    </source>
</evidence>
<sequence length="117" mass="12073">MSTAQSDKSGKYSVTVDNLTPAVIDGFSNSTNASCGFGWSMASLQDAPHTVVVTTLGQSSASSADGASNFELDGFVITQNDASTTPSSAVSLNFDIASSFRQFMVFGITALLAIIFA</sequence>
<dbReference type="AlphaFoldDB" id="A0A0C3G4R4"/>
<gene>
    <name evidence="1" type="ORF">PILCRDRAFT_4697</name>
</gene>
<proteinExistence type="predicted"/>
<name>A0A0C3G4R4_PILCF</name>
<accession>A0A0C3G4R4</accession>
<dbReference type="InParanoid" id="A0A0C3G4R4"/>
<organism evidence="1 2">
    <name type="scientific">Piloderma croceum (strain F 1598)</name>
    <dbReference type="NCBI Taxonomy" id="765440"/>
    <lineage>
        <taxon>Eukaryota</taxon>
        <taxon>Fungi</taxon>
        <taxon>Dikarya</taxon>
        <taxon>Basidiomycota</taxon>
        <taxon>Agaricomycotina</taxon>
        <taxon>Agaricomycetes</taxon>
        <taxon>Agaricomycetidae</taxon>
        <taxon>Atheliales</taxon>
        <taxon>Atheliaceae</taxon>
        <taxon>Piloderma</taxon>
    </lineage>
</organism>
<evidence type="ECO:0000313" key="2">
    <source>
        <dbReference type="Proteomes" id="UP000054166"/>
    </source>
</evidence>
<dbReference type="Proteomes" id="UP000054166">
    <property type="component" value="Unassembled WGS sequence"/>
</dbReference>